<evidence type="ECO:0000313" key="2">
    <source>
        <dbReference type="EMBL" id="KAI0305438.1"/>
    </source>
</evidence>
<evidence type="ECO:0000256" key="1">
    <source>
        <dbReference type="SAM" id="MobiDB-lite"/>
    </source>
</evidence>
<protein>
    <submittedName>
        <fullName evidence="2">Uncharacterized protein</fullName>
    </submittedName>
</protein>
<dbReference type="EMBL" id="WTXG01000005">
    <property type="protein sequence ID" value="KAI0305438.1"/>
    <property type="molecule type" value="Genomic_DNA"/>
</dbReference>
<name>A0AAD4M9C2_9AGAM</name>
<sequence>MSGRSVGVVLQAEPVGTAQPRTRRRRTSGFHHFQIKSIGGEIVVFAFKLNLNSSPTHRANISFQGLFTRSCSRTIRGDRWRRSSLRISAEMEQGSVRSFQVAWYPFCSLASERAVPVGFDTQRTGAGAACGMSVRSSESESESDSTRTSRPHLATRELFRSCGGQS</sequence>
<dbReference type="Proteomes" id="UP001203297">
    <property type="component" value="Unassembled WGS sequence"/>
</dbReference>
<dbReference type="AlphaFoldDB" id="A0AAD4M9C2"/>
<proteinExistence type="predicted"/>
<accession>A0AAD4M9C2</accession>
<organism evidence="2 3">
    <name type="scientific">Multifurca ochricompacta</name>
    <dbReference type="NCBI Taxonomy" id="376703"/>
    <lineage>
        <taxon>Eukaryota</taxon>
        <taxon>Fungi</taxon>
        <taxon>Dikarya</taxon>
        <taxon>Basidiomycota</taxon>
        <taxon>Agaricomycotina</taxon>
        <taxon>Agaricomycetes</taxon>
        <taxon>Russulales</taxon>
        <taxon>Russulaceae</taxon>
        <taxon>Multifurca</taxon>
    </lineage>
</organism>
<gene>
    <name evidence="2" type="ORF">B0F90DRAFT_1059079</name>
</gene>
<reference evidence="2" key="1">
    <citation type="journal article" date="2022" name="New Phytol.">
        <title>Evolutionary transition to the ectomycorrhizal habit in the genomes of a hyperdiverse lineage of mushroom-forming fungi.</title>
        <authorList>
            <person name="Looney B."/>
            <person name="Miyauchi S."/>
            <person name="Morin E."/>
            <person name="Drula E."/>
            <person name="Courty P.E."/>
            <person name="Kohler A."/>
            <person name="Kuo A."/>
            <person name="LaButti K."/>
            <person name="Pangilinan J."/>
            <person name="Lipzen A."/>
            <person name="Riley R."/>
            <person name="Andreopoulos W."/>
            <person name="He G."/>
            <person name="Johnson J."/>
            <person name="Nolan M."/>
            <person name="Tritt A."/>
            <person name="Barry K.W."/>
            <person name="Grigoriev I.V."/>
            <person name="Nagy L.G."/>
            <person name="Hibbett D."/>
            <person name="Henrissat B."/>
            <person name="Matheny P.B."/>
            <person name="Labbe J."/>
            <person name="Martin F.M."/>
        </authorList>
    </citation>
    <scope>NUCLEOTIDE SEQUENCE</scope>
    <source>
        <strain evidence="2">BPL690</strain>
    </source>
</reference>
<evidence type="ECO:0000313" key="3">
    <source>
        <dbReference type="Proteomes" id="UP001203297"/>
    </source>
</evidence>
<keyword evidence="3" id="KW-1185">Reference proteome</keyword>
<feature type="region of interest" description="Disordered" evidence="1">
    <location>
        <begin position="129"/>
        <end position="154"/>
    </location>
</feature>
<comment type="caution">
    <text evidence="2">The sequence shown here is derived from an EMBL/GenBank/DDBJ whole genome shotgun (WGS) entry which is preliminary data.</text>
</comment>